<dbReference type="SFLD" id="SFLDG01062">
    <property type="entry name" value="methyltransferase_(Class_A)"/>
    <property type="match status" value="1"/>
</dbReference>
<keyword evidence="6" id="KW-0808">Transferase</keyword>
<evidence type="ECO:0000313" key="13">
    <source>
        <dbReference type="EMBL" id="CAE7638669.1"/>
    </source>
</evidence>
<reference evidence="13" key="1">
    <citation type="submission" date="2021-02" db="EMBL/GenBank/DDBJ databases">
        <authorList>
            <person name="Dougan E. K."/>
            <person name="Rhodes N."/>
            <person name="Thang M."/>
            <person name="Chan C."/>
        </authorList>
    </citation>
    <scope>NUCLEOTIDE SEQUENCE</scope>
</reference>
<keyword evidence="8" id="KW-0479">Metal-binding</keyword>
<keyword evidence="11" id="KW-0812">Transmembrane</keyword>
<evidence type="ECO:0000259" key="12">
    <source>
        <dbReference type="PROSITE" id="PS51918"/>
    </source>
</evidence>
<evidence type="ECO:0000256" key="6">
    <source>
        <dbReference type="ARBA" id="ARBA00022679"/>
    </source>
</evidence>
<dbReference type="AlphaFoldDB" id="A0A812VRZ4"/>
<dbReference type="EMBL" id="CAJNIZ010042806">
    <property type="protein sequence ID" value="CAE7638669.1"/>
    <property type="molecule type" value="Genomic_DNA"/>
</dbReference>
<dbReference type="InterPro" id="IPR013785">
    <property type="entry name" value="Aldolase_TIM"/>
</dbReference>
<dbReference type="GO" id="GO:0030488">
    <property type="term" value="P:tRNA methylation"/>
    <property type="evidence" value="ECO:0007669"/>
    <property type="project" value="TreeGrafter"/>
</dbReference>
<proteinExistence type="predicted"/>
<evidence type="ECO:0000256" key="4">
    <source>
        <dbReference type="ARBA" id="ARBA00022490"/>
    </source>
</evidence>
<dbReference type="InterPro" id="IPR040072">
    <property type="entry name" value="Methyltransferase_A"/>
</dbReference>
<feature type="transmembrane region" description="Helical" evidence="11">
    <location>
        <begin position="326"/>
        <end position="344"/>
    </location>
</feature>
<dbReference type="SFLD" id="SFLDS00029">
    <property type="entry name" value="Radical_SAM"/>
    <property type="match status" value="1"/>
</dbReference>
<dbReference type="OrthoDB" id="538249at2759"/>
<dbReference type="InterPro" id="IPR004383">
    <property type="entry name" value="rRNA_lsu_MTrfase_RlmN/Cfr"/>
</dbReference>
<dbReference type="PANTHER" id="PTHR30544:SF8">
    <property type="entry name" value="RADICAL SAM SUPERFAMILY PROTEIN"/>
    <property type="match status" value="1"/>
</dbReference>
<dbReference type="GO" id="GO:0008173">
    <property type="term" value="F:RNA methyltransferase activity"/>
    <property type="evidence" value="ECO:0007669"/>
    <property type="project" value="InterPro"/>
</dbReference>
<keyword evidence="4" id="KW-0963">Cytoplasm</keyword>
<evidence type="ECO:0000313" key="14">
    <source>
        <dbReference type="Proteomes" id="UP000649617"/>
    </source>
</evidence>
<comment type="caution">
    <text evidence="13">The sequence shown here is derived from an EMBL/GenBank/DDBJ whole genome shotgun (WGS) entry which is preliminary data.</text>
</comment>
<protein>
    <submittedName>
        <fullName evidence="13">RlmN protein</fullName>
    </submittedName>
</protein>
<dbReference type="SUPFAM" id="SSF102114">
    <property type="entry name" value="Radical SAM enzymes"/>
    <property type="match status" value="1"/>
</dbReference>
<evidence type="ECO:0000256" key="9">
    <source>
        <dbReference type="ARBA" id="ARBA00023004"/>
    </source>
</evidence>
<dbReference type="Proteomes" id="UP000649617">
    <property type="component" value="Unassembled WGS sequence"/>
</dbReference>
<keyword evidence="14" id="KW-1185">Reference proteome</keyword>
<keyword evidence="10" id="KW-0411">Iron-sulfur</keyword>
<evidence type="ECO:0000256" key="10">
    <source>
        <dbReference type="ARBA" id="ARBA00023014"/>
    </source>
</evidence>
<dbReference type="Gene3D" id="3.20.20.70">
    <property type="entry name" value="Aldolase class I"/>
    <property type="match status" value="1"/>
</dbReference>
<dbReference type="Pfam" id="PF04055">
    <property type="entry name" value="Radical_SAM"/>
    <property type="match status" value="1"/>
</dbReference>
<dbReference type="GO" id="GO:0070475">
    <property type="term" value="P:rRNA base methylation"/>
    <property type="evidence" value="ECO:0007669"/>
    <property type="project" value="TreeGrafter"/>
</dbReference>
<keyword evidence="9" id="KW-0408">Iron</keyword>
<dbReference type="CDD" id="cd01335">
    <property type="entry name" value="Radical_SAM"/>
    <property type="match status" value="1"/>
</dbReference>
<keyword evidence="7" id="KW-0949">S-adenosyl-L-methionine</keyword>
<comment type="subcellular location">
    <subcellularLocation>
        <location evidence="2">Cytoplasm</location>
    </subcellularLocation>
</comment>
<keyword evidence="3" id="KW-0004">4Fe-4S</keyword>
<evidence type="ECO:0000256" key="5">
    <source>
        <dbReference type="ARBA" id="ARBA00022603"/>
    </source>
</evidence>
<dbReference type="InterPro" id="IPR007197">
    <property type="entry name" value="rSAM"/>
</dbReference>
<evidence type="ECO:0000256" key="8">
    <source>
        <dbReference type="ARBA" id="ARBA00022723"/>
    </source>
</evidence>
<dbReference type="PIRSF" id="PIRSF006004">
    <property type="entry name" value="CHP00048"/>
    <property type="match status" value="1"/>
</dbReference>
<accession>A0A812VRZ4</accession>
<comment type="cofactor">
    <cofactor evidence="1">
        <name>[4Fe-4S] cluster</name>
        <dbReference type="ChEBI" id="CHEBI:49883"/>
    </cofactor>
</comment>
<dbReference type="SFLD" id="SFLDF00275">
    <property type="entry name" value="adenosine_C2_methyltransferase"/>
    <property type="match status" value="1"/>
</dbReference>
<keyword evidence="11" id="KW-1133">Transmembrane helix</keyword>
<evidence type="ECO:0000256" key="2">
    <source>
        <dbReference type="ARBA" id="ARBA00004496"/>
    </source>
</evidence>
<dbReference type="InterPro" id="IPR058240">
    <property type="entry name" value="rSAM_sf"/>
</dbReference>
<organism evidence="13 14">
    <name type="scientific">Symbiodinium pilosum</name>
    <name type="common">Dinoflagellate</name>
    <dbReference type="NCBI Taxonomy" id="2952"/>
    <lineage>
        <taxon>Eukaryota</taxon>
        <taxon>Sar</taxon>
        <taxon>Alveolata</taxon>
        <taxon>Dinophyceae</taxon>
        <taxon>Suessiales</taxon>
        <taxon>Symbiodiniaceae</taxon>
        <taxon>Symbiodinium</taxon>
    </lineage>
</organism>
<gene>
    <name evidence="13" type="primary">rlmN</name>
    <name evidence="13" type="ORF">SPIL2461_LOCUS16884</name>
</gene>
<dbReference type="GO" id="GO:0051539">
    <property type="term" value="F:4 iron, 4 sulfur cluster binding"/>
    <property type="evidence" value="ECO:0007669"/>
    <property type="project" value="UniProtKB-KW"/>
</dbReference>
<evidence type="ECO:0000256" key="3">
    <source>
        <dbReference type="ARBA" id="ARBA00022485"/>
    </source>
</evidence>
<dbReference type="GO" id="GO:0005737">
    <property type="term" value="C:cytoplasm"/>
    <property type="evidence" value="ECO:0007669"/>
    <property type="project" value="UniProtKB-SubCell"/>
</dbReference>
<sequence>MKLLIRLQDGNEVESVVIHHSGEAEHPDQRQADRCGERDTLCVSSQVGCRLGCTFCATGTMGLLGNLWPGEIQEQLILARLQKGHGSSILNVVFMGMGEPLENFDAVASAVKGFVDPVRFGLAPSSITISTVGSSPHNMKRLLEELPKIRLAVSLHAPNQRLREELVPAAKAIPIDRLLQIVDNHVQQSSGDGKRQRTVMISYVLLKGVNDSAEHAAELAELLVGRPVIVNLIPYNAFEGNAYAYEEPSPQTVDDFLKILADHDIRVFERRHHGRDIAAACGQLAKLEGRSPKVSDIENGGCTLNKDIARGLKKPQADAQHLRRTLLGTCLGLAALMTLAAWRFRSRRS</sequence>
<evidence type="ECO:0000256" key="1">
    <source>
        <dbReference type="ARBA" id="ARBA00001966"/>
    </source>
</evidence>
<evidence type="ECO:0000256" key="11">
    <source>
        <dbReference type="SAM" id="Phobius"/>
    </source>
</evidence>
<name>A0A812VRZ4_SYMPI</name>
<dbReference type="GO" id="GO:0046872">
    <property type="term" value="F:metal ion binding"/>
    <property type="evidence" value="ECO:0007669"/>
    <property type="project" value="UniProtKB-KW"/>
</dbReference>
<keyword evidence="11" id="KW-0472">Membrane</keyword>
<feature type="domain" description="Radical SAM core" evidence="12">
    <location>
        <begin position="35"/>
        <end position="276"/>
    </location>
</feature>
<dbReference type="PANTHER" id="PTHR30544">
    <property type="entry name" value="23S RRNA METHYLTRANSFERASE"/>
    <property type="match status" value="1"/>
</dbReference>
<keyword evidence="5" id="KW-0489">Methyltransferase</keyword>
<dbReference type="PROSITE" id="PS51918">
    <property type="entry name" value="RADICAL_SAM"/>
    <property type="match status" value="1"/>
</dbReference>
<evidence type="ECO:0000256" key="7">
    <source>
        <dbReference type="ARBA" id="ARBA00022691"/>
    </source>
</evidence>